<dbReference type="InterPro" id="IPR007197">
    <property type="entry name" value="rSAM"/>
</dbReference>
<proteinExistence type="predicted"/>
<dbReference type="CDD" id="cd01335">
    <property type="entry name" value="Radical_SAM"/>
    <property type="match status" value="1"/>
</dbReference>
<dbReference type="GO" id="GO:0046872">
    <property type="term" value="F:metal ion binding"/>
    <property type="evidence" value="ECO:0007669"/>
    <property type="project" value="UniProtKB-KW"/>
</dbReference>
<dbReference type="RefSeq" id="WP_069810426.1">
    <property type="nucleotide sequence ID" value="NZ_CP017305.1"/>
</dbReference>
<reference evidence="8" key="1">
    <citation type="submission" date="2016-09" db="EMBL/GenBank/DDBJ databases">
        <title>Genome sequence of Chlorobaculum limnaeum.</title>
        <authorList>
            <person name="Liu Z."/>
            <person name="Tank M."/>
            <person name="Bryant D.A."/>
        </authorList>
    </citation>
    <scope>NUCLEOTIDE SEQUENCE [LARGE SCALE GENOMIC DNA]</scope>
    <source>
        <strain evidence="8">DSM 1677</strain>
    </source>
</reference>
<keyword evidence="2" id="KW-0004">4Fe-4S</keyword>
<evidence type="ECO:0000259" key="7">
    <source>
        <dbReference type="PROSITE" id="PS51918"/>
    </source>
</evidence>
<keyword evidence="3" id="KW-0949">S-adenosyl-L-methionine</keyword>
<keyword evidence="4" id="KW-0479">Metal-binding</keyword>
<dbReference type="KEGG" id="clz:BIU88_08875"/>
<dbReference type="Proteomes" id="UP000095185">
    <property type="component" value="Chromosome"/>
</dbReference>
<dbReference type="InterPro" id="IPR058240">
    <property type="entry name" value="rSAM_sf"/>
</dbReference>
<dbReference type="InterPro" id="IPR023885">
    <property type="entry name" value="4Fe4S-binding_SPASM_dom"/>
</dbReference>
<dbReference type="InterPro" id="IPR017200">
    <property type="entry name" value="PqqE-like"/>
</dbReference>
<dbReference type="GO" id="GO:0003824">
    <property type="term" value="F:catalytic activity"/>
    <property type="evidence" value="ECO:0007669"/>
    <property type="project" value="InterPro"/>
</dbReference>
<name>A0A1D8D255_CHLLM</name>
<keyword evidence="5" id="KW-0408">Iron</keyword>
<organism evidence="8 9">
    <name type="scientific">Chlorobaculum limnaeum</name>
    <dbReference type="NCBI Taxonomy" id="274537"/>
    <lineage>
        <taxon>Bacteria</taxon>
        <taxon>Pseudomonadati</taxon>
        <taxon>Chlorobiota</taxon>
        <taxon>Chlorobiia</taxon>
        <taxon>Chlorobiales</taxon>
        <taxon>Chlorobiaceae</taxon>
        <taxon>Chlorobaculum</taxon>
    </lineage>
</organism>
<dbReference type="AlphaFoldDB" id="A0A1D8D255"/>
<dbReference type="Pfam" id="PF04055">
    <property type="entry name" value="Radical_SAM"/>
    <property type="match status" value="1"/>
</dbReference>
<evidence type="ECO:0000313" key="9">
    <source>
        <dbReference type="Proteomes" id="UP000095185"/>
    </source>
</evidence>
<dbReference type="Gene3D" id="3.20.20.70">
    <property type="entry name" value="Aldolase class I"/>
    <property type="match status" value="1"/>
</dbReference>
<dbReference type="PIRSF" id="PIRSF037420">
    <property type="entry name" value="PQQ_syn_pqqE"/>
    <property type="match status" value="1"/>
</dbReference>
<evidence type="ECO:0000256" key="6">
    <source>
        <dbReference type="ARBA" id="ARBA00023014"/>
    </source>
</evidence>
<gene>
    <name evidence="8" type="ORF">BIU88_08875</name>
</gene>
<evidence type="ECO:0000256" key="1">
    <source>
        <dbReference type="ARBA" id="ARBA00001966"/>
    </source>
</evidence>
<evidence type="ECO:0000256" key="4">
    <source>
        <dbReference type="ARBA" id="ARBA00022723"/>
    </source>
</evidence>
<accession>A0A1D8D255</accession>
<dbReference type="OrthoDB" id="9763993at2"/>
<keyword evidence="6" id="KW-0411">Iron-sulfur</keyword>
<dbReference type="InterPro" id="IPR006638">
    <property type="entry name" value="Elp3/MiaA/NifB-like_rSAM"/>
</dbReference>
<dbReference type="SMART" id="SM00729">
    <property type="entry name" value="Elp3"/>
    <property type="match status" value="1"/>
</dbReference>
<dbReference type="SFLD" id="SFLDG01067">
    <property type="entry name" value="SPASM/twitch_domain_containing"/>
    <property type="match status" value="1"/>
</dbReference>
<dbReference type="CDD" id="cd21123">
    <property type="entry name" value="SPASM_MftC-like"/>
    <property type="match status" value="1"/>
</dbReference>
<dbReference type="PANTHER" id="PTHR11228:SF7">
    <property type="entry name" value="PQQA PEPTIDE CYCLASE"/>
    <property type="match status" value="1"/>
</dbReference>
<evidence type="ECO:0000313" key="8">
    <source>
        <dbReference type="EMBL" id="AOS84233.1"/>
    </source>
</evidence>
<dbReference type="PANTHER" id="PTHR11228">
    <property type="entry name" value="RADICAL SAM DOMAIN PROTEIN"/>
    <property type="match status" value="1"/>
</dbReference>
<dbReference type="STRING" id="274537.BIU88_08875"/>
<dbReference type="SFLD" id="SFLDS00029">
    <property type="entry name" value="Radical_SAM"/>
    <property type="match status" value="1"/>
</dbReference>
<feature type="domain" description="Radical SAM core" evidence="7">
    <location>
        <begin position="27"/>
        <end position="254"/>
    </location>
</feature>
<comment type="cofactor">
    <cofactor evidence="1">
        <name>[4Fe-4S] cluster</name>
        <dbReference type="ChEBI" id="CHEBI:49883"/>
    </cofactor>
</comment>
<dbReference type="GO" id="GO:0051539">
    <property type="term" value="F:4 iron, 4 sulfur cluster binding"/>
    <property type="evidence" value="ECO:0007669"/>
    <property type="project" value="UniProtKB-KW"/>
</dbReference>
<dbReference type="PROSITE" id="PS51918">
    <property type="entry name" value="RADICAL_SAM"/>
    <property type="match status" value="1"/>
</dbReference>
<keyword evidence="9" id="KW-1185">Reference proteome</keyword>
<protein>
    <submittedName>
        <fullName evidence="8">Molybdenum cofactor biosynthesis protein MoaA</fullName>
    </submittedName>
</protein>
<evidence type="ECO:0000256" key="2">
    <source>
        <dbReference type="ARBA" id="ARBA00022485"/>
    </source>
</evidence>
<dbReference type="EMBL" id="CP017305">
    <property type="protein sequence ID" value="AOS84233.1"/>
    <property type="molecule type" value="Genomic_DNA"/>
</dbReference>
<sequence length="379" mass="42360">MAACINDHLKRYGGLAAGREEEQKRYFEERRLYALQIETTDACQQGCIYCYAGSTPREHHGLTSHEIRGLLDDAAALEIRAIDWLGGDPLVRPDWYELMQYARSLGLVNNVWTSGLPLKSKEIAARVHEVTEGGFVSVHVDSITPEVYARLHRGGNAHFIDAIVEGVDNLLALGKPADMMINCITYTAEQGPEDAIETMRWWFEEKGLRTCLTMFNPAGMGAEWRAFEPGLDEVQRVYTERDRIDFGGDNISIAAMDTDKFYCGTMATVTFTGDVTPCSVIRDGVANIRETPFREIIARHLDKLVHAELHDVRNLPAPCDTCGNNPHCWGCRASAYHYSGDADGLDPKCWLIRTEQTPNYFSGNSNSHKPSNEEIGLNP</sequence>
<dbReference type="InterPro" id="IPR050377">
    <property type="entry name" value="Radical_SAM_PqqE_MftC-like"/>
</dbReference>
<dbReference type="NCBIfam" id="TIGR04085">
    <property type="entry name" value="rSAM_more_4Fe4S"/>
    <property type="match status" value="1"/>
</dbReference>
<evidence type="ECO:0000256" key="5">
    <source>
        <dbReference type="ARBA" id="ARBA00023004"/>
    </source>
</evidence>
<dbReference type="SUPFAM" id="SSF102114">
    <property type="entry name" value="Radical SAM enzymes"/>
    <property type="match status" value="1"/>
</dbReference>
<evidence type="ECO:0000256" key="3">
    <source>
        <dbReference type="ARBA" id="ARBA00022691"/>
    </source>
</evidence>
<dbReference type="InterPro" id="IPR013785">
    <property type="entry name" value="Aldolase_TIM"/>
</dbReference>